<feature type="compositionally biased region" description="Pro residues" evidence="1">
    <location>
        <begin position="504"/>
        <end position="517"/>
    </location>
</feature>
<name>A0A6V7Y422_MELEN</name>
<gene>
    <name evidence="2" type="ORF">MENT_LOCUS60184</name>
</gene>
<feature type="compositionally biased region" description="Pro residues" evidence="1">
    <location>
        <begin position="466"/>
        <end position="493"/>
    </location>
</feature>
<reference evidence="2 3" key="1">
    <citation type="submission" date="2020-08" db="EMBL/GenBank/DDBJ databases">
        <authorList>
            <person name="Koutsovoulos G."/>
            <person name="Danchin GJ E."/>
        </authorList>
    </citation>
    <scope>NUCLEOTIDE SEQUENCE [LARGE SCALE GENOMIC DNA]</scope>
</reference>
<feature type="compositionally biased region" description="Pro residues" evidence="1">
    <location>
        <begin position="231"/>
        <end position="240"/>
    </location>
</feature>
<feature type="compositionally biased region" description="Pro residues" evidence="1">
    <location>
        <begin position="142"/>
        <end position="173"/>
    </location>
</feature>
<feature type="compositionally biased region" description="Low complexity" evidence="1">
    <location>
        <begin position="518"/>
        <end position="531"/>
    </location>
</feature>
<feature type="compositionally biased region" description="Pro residues" evidence="1">
    <location>
        <begin position="263"/>
        <end position="272"/>
    </location>
</feature>
<comment type="caution">
    <text evidence="2">The sequence shown here is derived from an EMBL/GenBank/DDBJ whole genome shotgun (WGS) entry which is preliminary data.</text>
</comment>
<dbReference type="PRINTS" id="PR01217">
    <property type="entry name" value="PRICHEXTENSN"/>
</dbReference>
<feature type="compositionally biased region" description="Low complexity" evidence="1">
    <location>
        <begin position="449"/>
        <end position="465"/>
    </location>
</feature>
<feature type="compositionally biased region" description="Low complexity" evidence="1">
    <location>
        <begin position="220"/>
        <end position="230"/>
    </location>
</feature>
<feature type="compositionally biased region" description="Polar residues" evidence="1">
    <location>
        <begin position="103"/>
        <end position="116"/>
    </location>
</feature>
<feature type="compositionally biased region" description="Low complexity" evidence="1">
    <location>
        <begin position="420"/>
        <end position="429"/>
    </location>
</feature>
<proteinExistence type="predicted"/>
<dbReference type="Proteomes" id="UP000580250">
    <property type="component" value="Unassembled WGS sequence"/>
</dbReference>
<dbReference type="OrthoDB" id="5875955at2759"/>
<evidence type="ECO:0000313" key="2">
    <source>
        <dbReference type="EMBL" id="CAD2206314.1"/>
    </source>
</evidence>
<dbReference type="AlphaFoldDB" id="A0A6V7Y422"/>
<feature type="compositionally biased region" description="Pro residues" evidence="1">
    <location>
        <begin position="430"/>
        <end position="448"/>
    </location>
</feature>
<sequence length="781" mass="86255">MSNSFYVCLLSNTTDYPDNQPNKFRVHLPKPIYFSGDWVCGLHSISYPYSWPSTIGTLDEQWIAIHCTDFKGMAKIIRVPVPRGSHNKPEDLLKFLTSTLQHQSGSLEESPQNKTDSFVDRPTLISPPRVGRPKRSLEETLPSPPRIQPSPPRWVDPAKPSSPTPPVKKPAPLPQENEKSITPSKETILPSPPRLQQPSTIQHQKPATPQKPTSTQKPITQSPPHTTQKPTPQPPPPTQEPPTTTTQPPPPITQKPPTTQKPTPQPPPPTQEPPTTTTQPPPPITQKPPTPQKPTQKPPTPQPPPPTTQKPPITQPPPPTTQKPPTPQPPPPTTQKPPTPQPPPPTTQKPPITQPPPPTTQKPPTPQPPPPTTQKPPTPQPPPPTTQKPPTPQPPPPTTQKPPTPQPPPPTTQKPPTPQKPTSTQKPPITQSPPPTTQKPPTPQPPPHITQKPITPPLSTQKPTTTQPPPPTQKPSIPPSQQKPPTPQKPTPGPKTSQKLYSPPKLPQKPPSPPPQILPTQLPHQKTTPQKLLPPPKPTTTTPQKTPESLPCPIQTLPPLPEALPLKQNQSVVQQKIKWTDDMERVLTHVIGKPPTDFQRESYLPMIEGLLKKYSYLRKDKITATVQKQIIDSISLSFHKDFKRFKMEYSHPNIKYLSFSPQLGYVLGFENSNMVMNNEIAKYGSDLRGGFSSFAVYTRGLTENMIVGNSLSSLLRVVSVSGATPGEYHEKIYDSPIYIRVLPKEINEIEIELRTMDGGRLVPFAFGTVMIVLIFKKVINF</sequence>
<organism evidence="2 3">
    <name type="scientific">Meloidogyne enterolobii</name>
    <name type="common">Root-knot nematode worm</name>
    <name type="synonym">Meloidogyne mayaguensis</name>
    <dbReference type="NCBI Taxonomy" id="390850"/>
    <lineage>
        <taxon>Eukaryota</taxon>
        <taxon>Metazoa</taxon>
        <taxon>Ecdysozoa</taxon>
        <taxon>Nematoda</taxon>
        <taxon>Chromadorea</taxon>
        <taxon>Rhabditida</taxon>
        <taxon>Tylenchina</taxon>
        <taxon>Tylenchomorpha</taxon>
        <taxon>Tylenchoidea</taxon>
        <taxon>Meloidogynidae</taxon>
        <taxon>Meloidogyninae</taxon>
        <taxon>Meloidogyne</taxon>
    </lineage>
</organism>
<evidence type="ECO:0000256" key="1">
    <source>
        <dbReference type="SAM" id="MobiDB-lite"/>
    </source>
</evidence>
<feature type="region of interest" description="Disordered" evidence="1">
    <location>
        <begin position="103"/>
        <end position="563"/>
    </location>
</feature>
<dbReference type="EMBL" id="CAJEWN010003051">
    <property type="protein sequence ID" value="CAD2206314.1"/>
    <property type="molecule type" value="Genomic_DNA"/>
</dbReference>
<evidence type="ECO:0000313" key="3">
    <source>
        <dbReference type="Proteomes" id="UP000580250"/>
    </source>
</evidence>
<feature type="compositionally biased region" description="Pro residues" evidence="1">
    <location>
        <begin position="279"/>
        <end position="419"/>
    </location>
</feature>
<protein>
    <submittedName>
        <fullName evidence="2">Uncharacterized protein</fullName>
    </submittedName>
</protein>
<feature type="compositionally biased region" description="Polar residues" evidence="1">
    <location>
        <begin position="196"/>
        <end position="219"/>
    </location>
</feature>
<accession>A0A6V7Y422</accession>
<feature type="compositionally biased region" description="Low complexity" evidence="1">
    <location>
        <begin position="494"/>
        <end position="503"/>
    </location>
</feature>